<dbReference type="AlphaFoldDB" id="A0A225DAW2"/>
<dbReference type="PANTHER" id="PTHR10166:SF37">
    <property type="entry name" value="STOLID, ISOFORM H"/>
    <property type="match status" value="1"/>
</dbReference>
<protein>
    <submittedName>
        <fullName evidence="2">von Willebrand factor type A domain protein</fullName>
    </submittedName>
</protein>
<dbReference type="SUPFAM" id="SSF53300">
    <property type="entry name" value="vWA-like"/>
    <property type="match status" value="1"/>
</dbReference>
<keyword evidence="3" id="KW-1185">Reference proteome</keyword>
<dbReference type="OrthoDB" id="9805121at2"/>
<dbReference type="PROSITE" id="PS50234">
    <property type="entry name" value="VWFA"/>
    <property type="match status" value="1"/>
</dbReference>
<dbReference type="Proteomes" id="UP000214646">
    <property type="component" value="Unassembled WGS sequence"/>
</dbReference>
<dbReference type="Pfam" id="PF12034">
    <property type="entry name" value="YfbK_C"/>
    <property type="match status" value="1"/>
</dbReference>
<dbReference type="Pfam" id="PF12450">
    <property type="entry name" value="vWF_A"/>
    <property type="match status" value="1"/>
</dbReference>
<dbReference type="SMART" id="SM00327">
    <property type="entry name" value="VWA"/>
    <property type="match status" value="1"/>
</dbReference>
<accession>A0A225DAW2</accession>
<name>A0A225DAW2_9BACT</name>
<dbReference type="InterPro" id="IPR022156">
    <property type="entry name" value="Uncharacterised_YfbK_N"/>
</dbReference>
<comment type="caution">
    <text evidence="2">The sequence shown here is derived from an EMBL/GenBank/DDBJ whole genome shotgun (WGS) entry which is preliminary data.</text>
</comment>
<evidence type="ECO:0000313" key="3">
    <source>
        <dbReference type="Proteomes" id="UP000214646"/>
    </source>
</evidence>
<gene>
    <name evidence="2" type="ORF">FRUB_07830</name>
</gene>
<dbReference type="EMBL" id="NIDE01000014">
    <property type="protein sequence ID" value="OWK38710.1"/>
    <property type="molecule type" value="Genomic_DNA"/>
</dbReference>
<evidence type="ECO:0000259" key="1">
    <source>
        <dbReference type="PROSITE" id="PS50234"/>
    </source>
</evidence>
<dbReference type="InterPro" id="IPR051173">
    <property type="entry name" value="Ca_channel_alpha-2/delta"/>
</dbReference>
<dbReference type="Pfam" id="PF00092">
    <property type="entry name" value="VWA"/>
    <property type="match status" value="1"/>
</dbReference>
<sequence>MSVLFCKTQIQESVMSLTWRIGIPLPRAWTAAIALGVGIVAGCGGESKSPPNVTTTKAYNRDIGLESELPAAVDPSKPRVNYDKLQQEQYEHFVDNEFQAVAQHPLSTFSADVNTASYSNVRRFLDQGKLPPKDAVHLAEFINYFPYSYPPPSGDDPVSFTLDLAPCPWQPKHHLARIGVRAKEIPAAAMPPRNLVFLVDVSGSMAQDTRLPLVKKSLNLLIDQLTPRDYVSVVVYASDCGVRLGPTPGSMKQRIREVVNALEAGGSTNGGSGINLAYQQARANFIEGGANRVILCTDGDFNVGVTSEGELVELIERQRKGNVFLTVLGYGMGNVKNTTMEKLANHGNGHYAYIDSVSEAHKVFVEQGAALVTVAKDVKLQVEFNRQRVSAYRLIGYENRMLKHEDFKNDAKDAGDIGSGHTVTALYEIQ</sequence>
<dbReference type="InterPro" id="IPR002035">
    <property type="entry name" value="VWF_A"/>
</dbReference>
<organism evidence="2 3">
    <name type="scientific">Fimbriiglobus ruber</name>
    <dbReference type="NCBI Taxonomy" id="1908690"/>
    <lineage>
        <taxon>Bacteria</taxon>
        <taxon>Pseudomonadati</taxon>
        <taxon>Planctomycetota</taxon>
        <taxon>Planctomycetia</taxon>
        <taxon>Gemmatales</taxon>
        <taxon>Gemmataceae</taxon>
        <taxon>Fimbriiglobus</taxon>
    </lineage>
</organism>
<dbReference type="InterPro" id="IPR021908">
    <property type="entry name" value="YfbK_C"/>
</dbReference>
<proteinExistence type="predicted"/>
<dbReference type="CDD" id="cd01465">
    <property type="entry name" value="vWA_subgroup"/>
    <property type="match status" value="1"/>
</dbReference>
<reference evidence="3" key="1">
    <citation type="submission" date="2017-06" db="EMBL/GenBank/DDBJ databases">
        <title>Genome analysis of Fimbriiglobus ruber SP5, the first member of the order Planctomycetales with confirmed chitinolytic capability.</title>
        <authorList>
            <person name="Ravin N.V."/>
            <person name="Rakitin A.L."/>
            <person name="Ivanova A.A."/>
            <person name="Beletsky A.V."/>
            <person name="Kulichevskaya I.S."/>
            <person name="Mardanov A.V."/>
            <person name="Dedysh S.N."/>
        </authorList>
    </citation>
    <scope>NUCLEOTIDE SEQUENCE [LARGE SCALE GENOMIC DNA]</scope>
    <source>
        <strain evidence="3">SP5</strain>
    </source>
</reference>
<dbReference type="Gene3D" id="3.40.50.410">
    <property type="entry name" value="von Willebrand factor, type A domain"/>
    <property type="match status" value="1"/>
</dbReference>
<evidence type="ECO:0000313" key="2">
    <source>
        <dbReference type="EMBL" id="OWK38710.1"/>
    </source>
</evidence>
<feature type="domain" description="VWFA" evidence="1">
    <location>
        <begin position="194"/>
        <end position="378"/>
    </location>
</feature>
<dbReference type="InterPro" id="IPR036465">
    <property type="entry name" value="vWFA_dom_sf"/>
</dbReference>
<dbReference type="PANTHER" id="PTHR10166">
    <property type="entry name" value="VOLTAGE-DEPENDENT CALCIUM CHANNEL SUBUNIT ALPHA-2/DELTA-RELATED"/>
    <property type="match status" value="1"/>
</dbReference>